<comment type="caution">
    <text evidence="3">The sequence shown here is derived from an EMBL/GenBank/DDBJ whole genome shotgun (WGS) entry which is preliminary data.</text>
</comment>
<evidence type="ECO:0000256" key="1">
    <source>
        <dbReference type="ARBA" id="ARBA00008918"/>
    </source>
</evidence>
<dbReference type="Proteomes" id="UP000280296">
    <property type="component" value="Unassembled WGS sequence"/>
</dbReference>
<dbReference type="SUPFAM" id="SSF55961">
    <property type="entry name" value="Bet v1-like"/>
    <property type="match status" value="1"/>
</dbReference>
<name>A0A432MLU3_9BACT</name>
<dbReference type="InterPro" id="IPR023393">
    <property type="entry name" value="START-like_dom_sf"/>
</dbReference>
<sequence>MTFVKESRIAAPPEVVFAFHESPGALRRLIPPWDDVRVEEQADSIRPGARVVLVSKFGPVPIRWVAEHTEYEPPHRFADRQVSGPFARWYHVHRFLDDGQGGTIMRDEVEYEPPLGLLGRLLGDHTIRQKLQKMFDFRHETVRRIVESGDFPHPAPA</sequence>
<reference evidence="3 4" key="2">
    <citation type="submission" date="2019-01" db="EMBL/GenBank/DDBJ databases">
        <title>Tautonia sociabilis, a novel thermotolerant planctomycete of Isosphaeraceae family, isolated from a 4000 m deep subterranean habitat.</title>
        <authorList>
            <person name="Kovaleva O.L."/>
            <person name="Elcheninov A.G."/>
            <person name="Van Heerden E."/>
            <person name="Toshchakov S.V."/>
            <person name="Novikov A."/>
            <person name="Bonch-Osmolovskaya E.A."/>
            <person name="Kublanov I.V."/>
        </authorList>
    </citation>
    <scope>NUCLEOTIDE SEQUENCE [LARGE SCALE GENOMIC DNA]</scope>
    <source>
        <strain evidence="3 4">GM2012</strain>
    </source>
</reference>
<dbReference type="InterPro" id="IPR005031">
    <property type="entry name" value="COQ10_START"/>
</dbReference>
<keyword evidence="4" id="KW-1185">Reference proteome</keyword>
<protein>
    <submittedName>
        <fullName evidence="3">Cyclase</fullName>
    </submittedName>
</protein>
<dbReference type="CDD" id="cd07820">
    <property type="entry name" value="SRPBCC_3"/>
    <property type="match status" value="1"/>
</dbReference>
<dbReference type="RefSeq" id="WP_126724765.1">
    <property type="nucleotide sequence ID" value="NZ_RYZH01000012.1"/>
</dbReference>
<dbReference type="EMBL" id="RYZH01000012">
    <property type="protein sequence ID" value="RUL88250.1"/>
    <property type="molecule type" value="Genomic_DNA"/>
</dbReference>
<reference evidence="3 4" key="1">
    <citation type="submission" date="2018-12" db="EMBL/GenBank/DDBJ databases">
        <authorList>
            <person name="Toschakov S.V."/>
        </authorList>
    </citation>
    <scope>NUCLEOTIDE SEQUENCE [LARGE SCALE GENOMIC DNA]</scope>
    <source>
        <strain evidence="3 4">GM2012</strain>
    </source>
</reference>
<evidence type="ECO:0000313" key="4">
    <source>
        <dbReference type="Proteomes" id="UP000280296"/>
    </source>
</evidence>
<dbReference type="Gene3D" id="3.30.530.20">
    <property type="match status" value="1"/>
</dbReference>
<gene>
    <name evidence="3" type="ORF">TsocGM_07890</name>
</gene>
<feature type="domain" description="Coenzyme Q-binding protein COQ10 START" evidence="2">
    <location>
        <begin position="9"/>
        <end position="134"/>
    </location>
</feature>
<dbReference type="OrthoDB" id="9793552at2"/>
<evidence type="ECO:0000259" key="2">
    <source>
        <dbReference type="Pfam" id="PF03364"/>
    </source>
</evidence>
<dbReference type="AlphaFoldDB" id="A0A432MLU3"/>
<dbReference type="Pfam" id="PF03364">
    <property type="entry name" value="Polyketide_cyc"/>
    <property type="match status" value="1"/>
</dbReference>
<comment type="similarity">
    <text evidence="1">Belongs to the ribosome association toxin RatA family.</text>
</comment>
<proteinExistence type="inferred from homology"/>
<organism evidence="3 4">
    <name type="scientific">Tautonia sociabilis</name>
    <dbReference type="NCBI Taxonomy" id="2080755"/>
    <lineage>
        <taxon>Bacteria</taxon>
        <taxon>Pseudomonadati</taxon>
        <taxon>Planctomycetota</taxon>
        <taxon>Planctomycetia</taxon>
        <taxon>Isosphaerales</taxon>
        <taxon>Isosphaeraceae</taxon>
        <taxon>Tautonia</taxon>
    </lineage>
</organism>
<accession>A0A432MLU3</accession>
<evidence type="ECO:0000313" key="3">
    <source>
        <dbReference type="EMBL" id="RUL88250.1"/>
    </source>
</evidence>